<proteinExistence type="inferred from homology"/>
<dbReference type="PANTHER" id="PTHR45642:SF73">
    <property type="entry name" value="GDSL ESTERASE_LIPASE EXL3"/>
    <property type="match status" value="1"/>
</dbReference>
<gene>
    <name evidence="4" type="primary">LOC100837517</name>
    <name evidence="3" type="ORF">BRADI_1g00790v3</name>
</gene>
<dbReference type="CDD" id="cd01837">
    <property type="entry name" value="SGNH_plant_lipase_like"/>
    <property type="match status" value="1"/>
</dbReference>
<dbReference type="AlphaFoldDB" id="A0A0Q3KLI0"/>
<evidence type="ECO:0000256" key="1">
    <source>
        <dbReference type="ARBA" id="ARBA00008668"/>
    </source>
</evidence>
<dbReference type="Gene3D" id="3.40.50.1110">
    <property type="entry name" value="SGNH hydrolase"/>
    <property type="match status" value="1"/>
</dbReference>
<evidence type="ECO:0000313" key="5">
    <source>
        <dbReference type="Proteomes" id="UP000008810"/>
    </source>
</evidence>
<dbReference type="KEGG" id="bdi:100837517"/>
<dbReference type="FunFam" id="3.40.50.1110:FF:000003">
    <property type="entry name" value="GDSL esterase/lipase APG"/>
    <property type="match status" value="1"/>
</dbReference>
<dbReference type="Proteomes" id="UP000008810">
    <property type="component" value="Chromosome 1"/>
</dbReference>
<reference evidence="3" key="2">
    <citation type="submission" date="2017-06" db="EMBL/GenBank/DDBJ databases">
        <title>WGS assembly of Brachypodium distachyon.</title>
        <authorList>
            <consortium name="The International Brachypodium Initiative"/>
            <person name="Lucas S."/>
            <person name="Harmon-Smith M."/>
            <person name="Lail K."/>
            <person name="Tice H."/>
            <person name="Grimwood J."/>
            <person name="Bruce D."/>
            <person name="Barry K."/>
            <person name="Shu S."/>
            <person name="Lindquist E."/>
            <person name="Wang M."/>
            <person name="Pitluck S."/>
            <person name="Vogel J.P."/>
            <person name="Garvin D.F."/>
            <person name="Mockler T.C."/>
            <person name="Schmutz J."/>
            <person name="Rokhsar D."/>
            <person name="Bevan M.W."/>
        </authorList>
    </citation>
    <scope>NUCLEOTIDE SEQUENCE</scope>
    <source>
        <strain evidence="3">Bd21</strain>
    </source>
</reference>
<evidence type="ECO:0000256" key="2">
    <source>
        <dbReference type="SAM" id="SignalP"/>
    </source>
</evidence>
<dbReference type="InterPro" id="IPR036514">
    <property type="entry name" value="SGNH_hydro_sf"/>
</dbReference>
<dbReference type="InterPro" id="IPR001087">
    <property type="entry name" value="GDSL"/>
</dbReference>
<reference evidence="4" key="3">
    <citation type="submission" date="2018-08" db="UniProtKB">
        <authorList>
            <consortium name="EnsemblPlants"/>
        </authorList>
    </citation>
    <scope>IDENTIFICATION</scope>
    <source>
        <strain evidence="4">cv. Bd21</strain>
    </source>
</reference>
<organism evidence="3">
    <name type="scientific">Brachypodium distachyon</name>
    <name type="common">Purple false brome</name>
    <name type="synonym">Trachynia distachya</name>
    <dbReference type="NCBI Taxonomy" id="15368"/>
    <lineage>
        <taxon>Eukaryota</taxon>
        <taxon>Viridiplantae</taxon>
        <taxon>Streptophyta</taxon>
        <taxon>Embryophyta</taxon>
        <taxon>Tracheophyta</taxon>
        <taxon>Spermatophyta</taxon>
        <taxon>Magnoliopsida</taxon>
        <taxon>Liliopsida</taxon>
        <taxon>Poales</taxon>
        <taxon>Poaceae</taxon>
        <taxon>BOP clade</taxon>
        <taxon>Pooideae</taxon>
        <taxon>Stipodae</taxon>
        <taxon>Brachypodieae</taxon>
        <taxon>Brachypodium</taxon>
    </lineage>
</organism>
<protein>
    <submittedName>
        <fullName evidence="3 4">Uncharacterized protein</fullName>
    </submittedName>
</protein>
<evidence type="ECO:0000313" key="3">
    <source>
        <dbReference type="EMBL" id="KQK11985.1"/>
    </source>
</evidence>
<dbReference type="Gramene" id="KQK11985">
    <property type="protein sequence ID" value="KQK11985"/>
    <property type="gene ID" value="BRADI_1g00790v3"/>
</dbReference>
<dbReference type="PANTHER" id="PTHR45642">
    <property type="entry name" value="GDSL ESTERASE/LIPASE EXL3"/>
    <property type="match status" value="1"/>
</dbReference>
<dbReference type="SUPFAM" id="SSF52266">
    <property type="entry name" value="SGNH hydrolase"/>
    <property type="match status" value="1"/>
</dbReference>
<feature type="signal peptide" evidence="2">
    <location>
        <begin position="1"/>
        <end position="32"/>
    </location>
</feature>
<keyword evidence="5" id="KW-1185">Reference proteome</keyword>
<dbReference type="OrthoDB" id="1600564at2759"/>
<keyword evidence="2" id="KW-0732">Signal</keyword>
<dbReference type="ExpressionAtlas" id="A0A0Q3KLI0">
    <property type="expression patterns" value="baseline"/>
</dbReference>
<accession>A0A0Q3KLI0</accession>
<dbReference type="InterPro" id="IPR035669">
    <property type="entry name" value="SGNH_plant_lipase-like"/>
</dbReference>
<dbReference type="RefSeq" id="XP_010229809.1">
    <property type="nucleotide sequence ID" value="XM_010231507.3"/>
</dbReference>
<dbReference type="EnsemblPlants" id="KQK11985">
    <property type="protein sequence ID" value="KQK11985"/>
    <property type="gene ID" value="BRADI_1g00790v3"/>
</dbReference>
<dbReference type="InterPro" id="IPR050592">
    <property type="entry name" value="GDSL_lipolytic_enzyme"/>
</dbReference>
<dbReference type="GO" id="GO:0016788">
    <property type="term" value="F:hydrolase activity, acting on ester bonds"/>
    <property type="evidence" value="ECO:0007669"/>
    <property type="project" value="InterPro"/>
</dbReference>
<evidence type="ECO:0000313" key="4">
    <source>
        <dbReference type="EnsemblPlants" id="KQK11985"/>
    </source>
</evidence>
<dbReference type="EMBL" id="CM000880">
    <property type="protein sequence ID" value="KQK11985.1"/>
    <property type="molecule type" value="Genomic_DNA"/>
</dbReference>
<dbReference type="Pfam" id="PF00657">
    <property type="entry name" value="Lipase_GDSL"/>
    <property type="match status" value="1"/>
</dbReference>
<feature type="chain" id="PRO_5043129415" evidence="2">
    <location>
        <begin position="33"/>
        <end position="391"/>
    </location>
</feature>
<sequence>MADTAAMGRFLQELSLIIVLAVVLSVVAMASAVPVPAKLCETNETAAAAMQQRRQQQQKKKVTALLVFGDSIVDPGNNNNLHTMIKANHAPYGKDFINHVPTGRFSNGLVPSDFIAQKLHVKRLLPPYLNVDHTPEDLLTGVSFASGATGFDPLTPKIVSVITLEQQLGFFDEYRRKLVSITGSEEETSKIISGALFVVCAGTDDLANTYFTTPFRSLHYSIPAYVDLLVSGAASFLRSLSARGAKTIGFVGLPPIGCVPSQRTVGGGLLRRCEPRRNYAARLYNSRVQELIKDLNGDPLFGTRTRVVYLGIYDIIQELVDEGGRWGFTETTKGCCGTGLIEVTQLCDSRFMAVCDDVEKHVFFDSYHPTEKAYGIIVDYIWEHYSQYLLI</sequence>
<name>A0A0Q3KLI0_BRADI</name>
<dbReference type="GeneID" id="100837517"/>
<reference evidence="3 4" key="1">
    <citation type="journal article" date="2010" name="Nature">
        <title>Genome sequencing and analysis of the model grass Brachypodium distachyon.</title>
        <authorList>
            <consortium name="International Brachypodium Initiative"/>
        </authorList>
    </citation>
    <scope>NUCLEOTIDE SEQUENCE [LARGE SCALE GENOMIC DNA]</scope>
    <source>
        <strain evidence="3 4">Bd21</strain>
    </source>
</reference>
<comment type="similarity">
    <text evidence="1">Belongs to the 'GDSL' lipolytic enzyme family.</text>
</comment>